<evidence type="ECO:0000256" key="2">
    <source>
        <dbReference type="ARBA" id="ARBA00022842"/>
    </source>
</evidence>
<evidence type="ECO:0000256" key="1">
    <source>
        <dbReference type="ARBA" id="ARBA00022723"/>
    </source>
</evidence>
<protein>
    <submittedName>
        <fullName evidence="3">Geranylgeranyl pyrophosphate synthase</fullName>
    </submittedName>
</protein>
<keyword evidence="4" id="KW-1185">Reference proteome</keyword>
<comment type="caution">
    <text evidence="3">The sequence shown here is derived from an EMBL/GenBank/DDBJ whole genome shotgun (WGS) entry which is preliminary data.</text>
</comment>
<dbReference type="PANTHER" id="PTHR12001">
    <property type="entry name" value="GERANYLGERANYL PYROPHOSPHATE SYNTHASE"/>
    <property type="match status" value="1"/>
</dbReference>
<dbReference type="PANTHER" id="PTHR12001:SF44">
    <property type="entry name" value="GERANYLGERANYL PYROPHOSPHATE SYNTHASE"/>
    <property type="match status" value="1"/>
</dbReference>
<dbReference type="InterPro" id="IPR008949">
    <property type="entry name" value="Isoprenoid_synthase_dom_sf"/>
</dbReference>
<dbReference type="GO" id="GO:0046872">
    <property type="term" value="F:metal ion binding"/>
    <property type="evidence" value="ECO:0007669"/>
    <property type="project" value="UniProtKB-KW"/>
</dbReference>
<dbReference type="SUPFAM" id="SSF48576">
    <property type="entry name" value="Terpenoid synthases"/>
    <property type="match status" value="1"/>
</dbReference>
<dbReference type="PROSITE" id="PS00723">
    <property type="entry name" value="POLYPRENYL_SYNTHASE_1"/>
    <property type="match status" value="1"/>
</dbReference>
<keyword evidence="1" id="KW-0479">Metal-binding</keyword>
<dbReference type="InterPro" id="IPR000092">
    <property type="entry name" value="Polyprenyl_synt"/>
</dbReference>
<dbReference type="SFLD" id="SFLDS00005">
    <property type="entry name" value="Isoprenoid_Synthase_Type_I"/>
    <property type="match status" value="1"/>
</dbReference>
<sequence length="228" mass="25930">MAASPTERDYTKVIREPYEYISQVKGKGIRLLLVNAFDYWLHIPADKKAEIGVLTQMLHNASLLIDDIEDNSKLRRGIPVAHNVFGVAQTINSANFVYFEALQRTLKLGHPDAVNIYTTQLVELHLGQGKDIYWRDSHSCPSEPEYMQMVREKTGGLFMLGIALMQLFSENKTDYTPLVEMLGLYFQIRDDYANLSSEEVKVDICREGEGDVQCFLSSTQRTRASART</sequence>
<organism evidence="3 4">
    <name type="scientific">Geodia barretti</name>
    <name type="common">Barrett's horny sponge</name>
    <dbReference type="NCBI Taxonomy" id="519541"/>
    <lineage>
        <taxon>Eukaryota</taxon>
        <taxon>Metazoa</taxon>
        <taxon>Porifera</taxon>
        <taxon>Demospongiae</taxon>
        <taxon>Heteroscleromorpha</taxon>
        <taxon>Tetractinellida</taxon>
        <taxon>Astrophorina</taxon>
        <taxon>Geodiidae</taxon>
        <taxon>Geodia</taxon>
    </lineage>
</organism>
<dbReference type="GO" id="GO:0008299">
    <property type="term" value="P:isoprenoid biosynthetic process"/>
    <property type="evidence" value="ECO:0007669"/>
    <property type="project" value="InterPro"/>
</dbReference>
<name>A0AA35SUY7_GEOBA</name>
<dbReference type="Gene3D" id="1.10.600.10">
    <property type="entry name" value="Farnesyl Diphosphate Synthase"/>
    <property type="match status" value="1"/>
</dbReference>
<evidence type="ECO:0000313" key="3">
    <source>
        <dbReference type="EMBL" id="CAI8036124.1"/>
    </source>
</evidence>
<dbReference type="CDD" id="cd00685">
    <property type="entry name" value="Trans_IPPS_HT"/>
    <property type="match status" value="1"/>
</dbReference>
<gene>
    <name evidence="3" type="ORF">GBAR_LOCUS20270</name>
</gene>
<dbReference type="Pfam" id="PF00348">
    <property type="entry name" value="polyprenyl_synt"/>
    <property type="match status" value="1"/>
</dbReference>
<evidence type="ECO:0000313" key="4">
    <source>
        <dbReference type="Proteomes" id="UP001174909"/>
    </source>
</evidence>
<dbReference type="PROSITE" id="PS00444">
    <property type="entry name" value="POLYPRENYL_SYNTHASE_2"/>
    <property type="match status" value="1"/>
</dbReference>
<dbReference type="Proteomes" id="UP001174909">
    <property type="component" value="Unassembled WGS sequence"/>
</dbReference>
<dbReference type="InterPro" id="IPR033749">
    <property type="entry name" value="Polyprenyl_synt_CS"/>
</dbReference>
<dbReference type="AlphaFoldDB" id="A0AA35SUY7"/>
<proteinExistence type="predicted"/>
<dbReference type="EMBL" id="CASHTH010002848">
    <property type="protein sequence ID" value="CAI8036124.1"/>
    <property type="molecule type" value="Genomic_DNA"/>
</dbReference>
<dbReference type="GO" id="GO:0004659">
    <property type="term" value="F:prenyltransferase activity"/>
    <property type="evidence" value="ECO:0007669"/>
    <property type="project" value="InterPro"/>
</dbReference>
<reference evidence="3" key="1">
    <citation type="submission" date="2023-03" db="EMBL/GenBank/DDBJ databases">
        <authorList>
            <person name="Steffen K."/>
            <person name="Cardenas P."/>
        </authorList>
    </citation>
    <scope>NUCLEOTIDE SEQUENCE</scope>
</reference>
<keyword evidence="2" id="KW-0460">Magnesium</keyword>
<accession>A0AA35SUY7</accession>